<dbReference type="eggNOG" id="ENOG50318IB">
    <property type="taxonomic scope" value="Bacteria"/>
</dbReference>
<evidence type="ECO:0000313" key="2">
    <source>
        <dbReference type="Proteomes" id="UP000001953"/>
    </source>
</evidence>
<reference evidence="1 2" key="1">
    <citation type="submission" date="2006-03" db="EMBL/GenBank/DDBJ databases">
        <title>Complete sequence of chromosome of Nitrobacter hamburgensis X14.</title>
        <authorList>
            <consortium name="US DOE Joint Genome Institute"/>
            <person name="Copeland A."/>
            <person name="Lucas S."/>
            <person name="Lapidus A."/>
            <person name="Barry K."/>
            <person name="Detter J.C."/>
            <person name="Glavina del Rio T."/>
            <person name="Hammon N."/>
            <person name="Israni S."/>
            <person name="Dalin E."/>
            <person name="Tice H."/>
            <person name="Pitluck S."/>
            <person name="Chain P."/>
            <person name="Malfatti S."/>
            <person name="Shin M."/>
            <person name="Vergez L."/>
            <person name="Schmutz J."/>
            <person name="Larimer F."/>
            <person name="Land M."/>
            <person name="Hauser L."/>
            <person name="Kyrpides N."/>
            <person name="Ivanova N."/>
            <person name="Ward B."/>
            <person name="Arp D."/>
            <person name="Klotz M."/>
            <person name="Stein L."/>
            <person name="O'Mullan G."/>
            <person name="Starkenburg S."/>
            <person name="Sayavedra L."/>
            <person name="Poret-Peterson A.T."/>
            <person name="Gentry M.E."/>
            <person name="Bruce D."/>
            <person name="Richardson P."/>
        </authorList>
    </citation>
    <scope>NUCLEOTIDE SEQUENCE [LARGE SCALE GENOMIC DNA]</scope>
    <source>
        <strain evidence="2">DSM 10229 / NCIMB 13809 / X14</strain>
    </source>
</reference>
<dbReference type="STRING" id="323097.Nham_3583"/>
<accession>Q1QHI5</accession>
<dbReference type="AlphaFoldDB" id="Q1QHI5"/>
<dbReference type="EMBL" id="CP000319">
    <property type="protein sequence ID" value="ABE64312.1"/>
    <property type="molecule type" value="Genomic_DNA"/>
</dbReference>
<dbReference type="KEGG" id="nha:Nham_3583"/>
<proteinExistence type="predicted"/>
<name>Q1QHI5_NITHX</name>
<sequence>MAMLEDGMVPDQTSMGIGRLITRIVIDDRSRLPGRFFGRFATSATSELRRAV</sequence>
<keyword evidence="2" id="KW-1185">Reference proteome</keyword>
<dbReference type="Proteomes" id="UP000001953">
    <property type="component" value="Chromosome"/>
</dbReference>
<evidence type="ECO:0000313" key="1">
    <source>
        <dbReference type="EMBL" id="ABE64312.1"/>
    </source>
</evidence>
<gene>
    <name evidence="1" type="ordered locus">Nham_3583</name>
</gene>
<dbReference type="HOGENOM" id="CLU_3082304_0_0_5"/>
<organism evidence="1 2">
    <name type="scientific">Nitrobacter hamburgensis (strain DSM 10229 / NCIMB 13809 / X14)</name>
    <dbReference type="NCBI Taxonomy" id="323097"/>
    <lineage>
        <taxon>Bacteria</taxon>
        <taxon>Pseudomonadati</taxon>
        <taxon>Pseudomonadota</taxon>
        <taxon>Alphaproteobacteria</taxon>
        <taxon>Hyphomicrobiales</taxon>
        <taxon>Nitrobacteraceae</taxon>
        <taxon>Nitrobacter</taxon>
    </lineage>
</organism>
<protein>
    <submittedName>
        <fullName evidence="1">Uncharacterized protein</fullName>
    </submittedName>
</protein>